<evidence type="ECO:0000313" key="13">
    <source>
        <dbReference type="EMBL" id="PKY67203.1"/>
    </source>
</evidence>
<evidence type="ECO:0000256" key="7">
    <source>
        <dbReference type="ARBA" id="ARBA00022837"/>
    </source>
</evidence>
<dbReference type="EC" id="3.2.1.51" evidence="3"/>
<evidence type="ECO:0000256" key="8">
    <source>
        <dbReference type="ARBA" id="ARBA00023157"/>
    </source>
</evidence>
<dbReference type="Gene3D" id="2.60.40.2700">
    <property type="match status" value="1"/>
</dbReference>
<dbReference type="Pfam" id="PF01120">
    <property type="entry name" value="Alpha_L_fucos"/>
    <property type="match status" value="1"/>
</dbReference>
<dbReference type="GO" id="GO:0016139">
    <property type="term" value="P:glycoside catabolic process"/>
    <property type="evidence" value="ECO:0007669"/>
    <property type="project" value="TreeGrafter"/>
</dbReference>
<dbReference type="InterPro" id="IPR000421">
    <property type="entry name" value="FA58C"/>
</dbReference>
<evidence type="ECO:0000256" key="4">
    <source>
        <dbReference type="ARBA" id="ARBA00022723"/>
    </source>
</evidence>
<evidence type="ECO:0000256" key="6">
    <source>
        <dbReference type="ARBA" id="ARBA00022801"/>
    </source>
</evidence>
<evidence type="ECO:0000259" key="12">
    <source>
        <dbReference type="PROSITE" id="PS50835"/>
    </source>
</evidence>
<dbReference type="GO" id="GO:0004560">
    <property type="term" value="F:alpha-L-fucosidase activity"/>
    <property type="evidence" value="ECO:0007669"/>
    <property type="project" value="InterPro"/>
</dbReference>
<dbReference type="InterPro" id="IPR000933">
    <property type="entry name" value="Glyco_hydro_29"/>
</dbReference>
<dbReference type="InterPro" id="IPR003599">
    <property type="entry name" value="Ig_sub"/>
</dbReference>
<dbReference type="SMART" id="SM00607">
    <property type="entry name" value="FTP"/>
    <property type="match status" value="1"/>
</dbReference>
<evidence type="ECO:0000256" key="3">
    <source>
        <dbReference type="ARBA" id="ARBA00012662"/>
    </source>
</evidence>
<keyword evidence="9" id="KW-0326">Glycosidase</keyword>
<name>A0A2I1I7Y5_9ACTO</name>
<keyword evidence="4" id="KW-0479">Metal-binding</keyword>
<dbReference type="PANTHER" id="PTHR10030">
    <property type="entry name" value="ALPHA-L-FUCOSIDASE"/>
    <property type="match status" value="1"/>
</dbReference>
<dbReference type="Pfam" id="PF22633">
    <property type="entry name" value="F5_F8_type_C_2"/>
    <property type="match status" value="1"/>
</dbReference>
<feature type="region of interest" description="Disordered" evidence="10">
    <location>
        <begin position="1132"/>
        <end position="1151"/>
    </location>
</feature>
<sequence>MQTSQENVGDIVGAPAAVEKSTNERIAAWQKLQFGLFMHWGVYSMFGGSYKGQVQSIGYPEQIKAWMNIPREEYLKEAKKMTADKWDAAKICQTAKNAGMKYVMVTSKHHDGFAMWDTKTTDYNVVKQTAFGKDPMKQLADECGKIDMKLAFYFSIIDWEKHDPEPYSNLNPITEEHLQYNLDQITELLTNYGPIAEFWFDMSGPTAEQSQKMADKVHELQPNTTVVNSRVWNNKGDFNVGGDNAVHSSFSIGPWESIRSIFPQCWSYCSDRRANRAAGTANRVISETISNLVGVVANGGNFAFNVGPMGDGSFPEYDEYVLKELGTWHTDHPHAIDGASATWIPAPSNALLTVNGSDLYIFPNQWKSGESITVPGLANKVTSVTVDGKGTPVQFARNGLDLTVTMSGESPDKYRPVIKVALDGEARYVPTQTVNLDHGGGTIPKRDIVERTVGTSYKTAILDAYIVDRSGEKYGDVEFDLTQSSGFQDDVEYNVSFNGVTHLFKGIDLKTRPISGYTMNPNEVSRLRIQLAKPSYYTDPLKVKVESIKVAAYKDHATSVAPTFTSQPSDAQVVEGESVTFAAGASGRPAPTYQWYRIGADGEDIRIEGATNSSYTFVTTKDDNEADFYVVATNEAGTAESDIATLTVVDPSVNVALEKPARQSSNSAWNGPASRAVDGNTDGKWDNGSVSATATQNDPWWEVDLEQTVPVGLVNIYNRSADDQCGRQSCAERLKGFYVIASKDKLDDKLSTEEIEKKGETGELKYFKVEEKADYPTSLNFAGYQARYIRVMLPGQWKELNLAEVEVYKQNTAPTAVISAVADPEEGFSVSGDQLNAVPGSILTFTAKTTGFPAPTLQWQTSPDGQTWNDVEGQTQQGYSFEIGAKHHGVKVRVAATNSVETAYSEPLTINIVEKPALTPLSASLNNSVLEPADDGAWQKVTVNEGETVVLSTTASGMPAPTIAWQSREVSGDEDSWTPIEGETTDKLSLTASKEVQSHLYRAVATNSQGEAVTAPLRVVLHQQAPTPNPGGGEPGQTDVPTLELGAAQVKVGDTLSILVKGLKKGERIELTVHSEPVVIPEGDIKYDDEKGTAQADWKVPAGFEVGEHTVKMVSKAGERVIKFEVLPADVAPVPDQSNADKPAGDSQPLKKASVKKLSSTGSDAVLLAELSALFLATGVAGFAARRRVRD</sequence>
<organism evidence="13 14">
    <name type="scientific">Schaalia turicensis</name>
    <dbReference type="NCBI Taxonomy" id="131111"/>
    <lineage>
        <taxon>Bacteria</taxon>
        <taxon>Bacillati</taxon>
        <taxon>Actinomycetota</taxon>
        <taxon>Actinomycetes</taxon>
        <taxon>Actinomycetales</taxon>
        <taxon>Actinomycetaceae</taxon>
        <taxon>Schaalia</taxon>
    </lineage>
</organism>
<evidence type="ECO:0000259" key="11">
    <source>
        <dbReference type="PROSITE" id="PS50022"/>
    </source>
</evidence>
<reference evidence="13 14" key="1">
    <citation type="submission" date="2017-12" db="EMBL/GenBank/DDBJ databases">
        <title>Phylogenetic diversity of female urinary microbiome.</title>
        <authorList>
            <person name="Thomas-White K."/>
            <person name="Wolfe A.J."/>
        </authorList>
    </citation>
    <scope>NUCLEOTIDE SEQUENCE [LARGE SCALE GENOMIC DNA]</scope>
    <source>
        <strain evidence="13 14">UMB0250</strain>
    </source>
</reference>
<accession>A0A2I1I7Y5</accession>
<keyword evidence="6" id="KW-0378">Hydrolase</keyword>
<dbReference type="InterPro" id="IPR013098">
    <property type="entry name" value="Ig_I-set"/>
</dbReference>
<comment type="caution">
    <text evidence="13">The sequence shown here is derived from an EMBL/GenBank/DDBJ whole genome shotgun (WGS) entry which is preliminary data.</text>
</comment>
<dbReference type="GO" id="GO:0046872">
    <property type="term" value="F:metal ion binding"/>
    <property type="evidence" value="ECO:0007669"/>
    <property type="project" value="UniProtKB-KW"/>
</dbReference>
<feature type="region of interest" description="Disordered" evidence="10">
    <location>
        <begin position="660"/>
        <end position="684"/>
    </location>
</feature>
<evidence type="ECO:0000256" key="10">
    <source>
        <dbReference type="SAM" id="MobiDB-lite"/>
    </source>
</evidence>
<dbReference type="Proteomes" id="UP000234545">
    <property type="component" value="Unassembled WGS sequence"/>
</dbReference>
<comment type="function">
    <text evidence="1">Alpha-L-fucosidase is responsible for hydrolyzing the alpha-1,6-linked fucose joined to the reducing-end N-acetylglucosamine of the carbohydrate moieties of glycoproteins.</text>
</comment>
<dbReference type="PANTHER" id="PTHR10030:SF37">
    <property type="entry name" value="ALPHA-L-FUCOSIDASE-RELATED"/>
    <property type="match status" value="1"/>
</dbReference>
<comment type="similarity">
    <text evidence="2">Belongs to the glycosyl hydrolase 29 family.</text>
</comment>
<evidence type="ECO:0000256" key="2">
    <source>
        <dbReference type="ARBA" id="ARBA00007951"/>
    </source>
</evidence>
<dbReference type="EMBL" id="PKKJ01000001">
    <property type="protein sequence ID" value="PKY67203.1"/>
    <property type="molecule type" value="Genomic_DNA"/>
</dbReference>
<dbReference type="SUPFAM" id="SSF48726">
    <property type="entry name" value="Immunoglobulin"/>
    <property type="match status" value="2"/>
</dbReference>
<dbReference type="PRINTS" id="PR00741">
    <property type="entry name" value="GLHYDRLASE29"/>
</dbReference>
<feature type="domain" description="F5/8 type C" evidence="11">
    <location>
        <begin position="641"/>
        <end position="810"/>
    </location>
</feature>
<dbReference type="Pfam" id="PF13927">
    <property type="entry name" value="Ig_3"/>
    <property type="match status" value="1"/>
</dbReference>
<feature type="domain" description="Ig-like" evidence="12">
    <location>
        <begin position="562"/>
        <end position="647"/>
    </location>
</feature>
<gene>
    <name evidence="13" type="ORF">CYJ25_02955</name>
</gene>
<keyword evidence="7" id="KW-0106">Calcium</keyword>
<dbReference type="Pfam" id="PF07679">
    <property type="entry name" value="I-set"/>
    <property type="match status" value="1"/>
</dbReference>
<dbReference type="InterPro" id="IPR017853">
    <property type="entry name" value="GH"/>
</dbReference>
<dbReference type="PROSITE" id="PS50835">
    <property type="entry name" value="IG_LIKE"/>
    <property type="match status" value="2"/>
</dbReference>
<dbReference type="RefSeq" id="WP_101627676.1">
    <property type="nucleotide sequence ID" value="NZ_PKKJ01000001.1"/>
</dbReference>
<dbReference type="SMART" id="SM00812">
    <property type="entry name" value="Alpha_L_fucos"/>
    <property type="match status" value="1"/>
</dbReference>
<evidence type="ECO:0000256" key="5">
    <source>
        <dbReference type="ARBA" id="ARBA00022729"/>
    </source>
</evidence>
<proteinExistence type="inferred from homology"/>
<evidence type="ECO:0000256" key="9">
    <source>
        <dbReference type="ARBA" id="ARBA00023295"/>
    </source>
</evidence>
<protein>
    <recommendedName>
        <fullName evidence="3">alpha-L-fucosidase</fullName>
        <ecNumber evidence="3">3.2.1.51</ecNumber>
    </recommendedName>
</protein>
<evidence type="ECO:0000256" key="1">
    <source>
        <dbReference type="ARBA" id="ARBA00004071"/>
    </source>
</evidence>
<keyword evidence="5" id="KW-0732">Signal</keyword>
<dbReference type="OrthoDB" id="5526311at2"/>
<evidence type="ECO:0000313" key="14">
    <source>
        <dbReference type="Proteomes" id="UP000234545"/>
    </source>
</evidence>
<dbReference type="InterPro" id="IPR057739">
    <property type="entry name" value="Glyco_hydro_29_N"/>
</dbReference>
<dbReference type="InterPro" id="IPR016286">
    <property type="entry name" value="FUC_metazoa-typ"/>
</dbReference>
<dbReference type="PROSITE" id="PS50022">
    <property type="entry name" value="FA58C_3"/>
    <property type="match status" value="1"/>
</dbReference>
<dbReference type="InterPro" id="IPR008979">
    <property type="entry name" value="Galactose-bd-like_sf"/>
</dbReference>
<dbReference type="InterPro" id="IPR013783">
    <property type="entry name" value="Ig-like_fold"/>
</dbReference>
<dbReference type="Gene3D" id="3.20.20.80">
    <property type="entry name" value="Glycosidases"/>
    <property type="match status" value="1"/>
</dbReference>
<dbReference type="AlphaFoldDB" id="A0A2I1I7Y5"/>
<keyword evidence="8" id="KW-1015">Disulfide bond</keyword>
<feature type="domain" description="Ig-like" evidence="12">
    <location>
        <begin position="916"/>
        <end position="1014"/>
    </location>
</feature>
<dbReference type="InterPro" id="IPR007110">
    <property type="entry name" value="Ig-like_dom"/>
</dbReference>
<dbReference type="InterPro" id="IPR006585">
    <property type="entry name" value="FTP1"/>
</dbReference>
<dbReference type="GO" id="GO:0006004">
    <property type="term" value="P:fucose metabolic process"/>
    <property type="evidence" value="ECO:0007669"/>
    <property type="project" value="InterPro"/>
</dbReference>
<dbReference type="SMART" id="SM00409">
    <property type="entry name" value="IG"/>
    <property type="match status" value="2"/>
</dbReference>
<dbReference type="SUPFAM" id="SSF51445">
    <property type="entry name" value="(Trans)glycosidases"/>
    <property type="match status" value="1"/>
</dbReference>
<dbReference type="Gene3D" id="2.60.40.10">
    <property type="entry name" value="Immunoglobulins"/>
    <property type="match status" value="2"/>
</dbReference>
<dbReference type="InterPro" id="IPR036179">
    <property type="entry name" value="Ig-like_dom_sf"/>
</dbReference>
<dbReference type="Gene3D" id="2.60.120.260">
    <property type="entry name" value="Galactose-binding domain-like"/>
    <property type="match status" value="1"/>
</dbReference>
<dbReference type="SUPFAM" id="SSF49785">
    <property type="entry name" value="Galactose-binding domain-like"/>
    <property type="match status" value="1"/>
</dbReference>
<dbReference type="GO" id="GO:0005764">
    <property type="term" value="C:lysosome"/>
    <property type="evidence" value="ECO:0007669"/>
    <property type="project" value="TreeGrafter"/>
</dbReference>